<dbReference type="AlphaFoldDB" id="A0A843ADQ9"/>
<name>A0A843ADQ9_METAZ</name>
<evidence type="ECO:0000313" key="2">
    <source>
        <dbReference type="Proteomes" id="UP000658733"/>
    </source>
</evidence>
<gene>
    <name evidence="1" type="ORF">ISP01_07175</name>
</gene>
<organism evidence="1 2">
    <name type="scientific">Methanobrevibacter arboriphilus</name>
    <dbReference type="NCBI Taxonomy" id="39441"/>
    <lineage>
        <taxon>Archaea</taxon>
        <taxon>Methanobacteriati</taxon>
        <taxon>Methanobacteriota</taxon>
        <taxon>Methanomada group</taxon>
        <taxon>Methanobacteria</taxon>
        <taxon>Methanobacteriales</taxon>
        <taxon>Methanobacteriaceae</taxon>
        <taxon>Methanobrevibacter</taxon>
    </lineage>
</organism>
<accession>A0A843ADQ9</accession>
<dbReference type="RefSeq" id="WP_278523480.1">
    <property type="nucleotide sequence ID" value="NZ_JADIIN010000059.1"/>
</dbReference>
<protein>
    <submittedName>
        <fullName evidence="1">Uncharacterized protein</fullName>
    </submittedName>
</protein>
<dbReference type="EMBL" id="JADIIN010000059">
    <property type="protein sequence ID" value="MBF4469172.1"/>
    <property type="molecule type" value="Genomic_DNA"/>
</dbReference>
<proteinExistence type="predicted"/>
<evidence type="ECO:0000313" key="1">
    <source>
        <dbReference type="EMBL" id="MBF4469172.1"/>
    </source>
</evidence>
<sequence length="88" mass="10723">MSKCNWCGNEFNKKHNRQMYCSDNCRKYARQEKNRGYFRKYYHKYKDIMTEEKRCGLGSGLLGPNMHKKESDERKAIKTEMERFKIKV</sequence>
<comment type="caution">
    <text evidence="1">The sequence shown here is derived from an EMBL/GenBank/DDBJ whole genome shotgun (WGS) entry which is preliminary data.</text>
</comment>
<reference evidence="1" key="1">
    <citation type="submission" date="2020-10" db="EMBL/GenBank/DDBJ databases">
        <title>Dehalococcoides mccartyi of a TCE/Cr reducing biochatode.</title>
        <authorList>
            <person name="Matturro B."/>
        </authorList>
    </citation>
    <scope>NUCLEOTIDE SEQUENCE</scope>
    <source>
        <strain evidence="1">Bin4</strain>
    </source>
</reference>
<dbReference type="Proteomes" id="UP000658733">
    <property type="component" value="Unassembled WGS sequence"/>
</dbReference>